<dbReference type="GO" id="GO:0000922">
    <property type="term" value="C:spindle pole"/>
    <property type="evidence" value="ECO:0007669"/>
    <property type="project" value="TreeGrafter"/>
</dbReference>
<proteinExistence type="predicted"/>
<dbReference type="GO" id="GO:0060236">
    <property type="term" value="P:regulation of mitotic spindle organization"/>
    <property type="evidence" value="ECO:0007669"/>
    <property type="project" value="TreeGrafter"/>
</dbReference>
<dbReference type="PANTHER" id="PTHR24160">
    <property type="entry name" value="ANKYRIN REPEAT DOMAIN-CONTAINING PROTEIN 53"/>
    <property type="match status" value="1"/>
</dbReference>
<evidence type="ECO:0000256" key="2">
    <source>
        <dbReference type="SAM" id="MobiDB-lite"/>
    </source>
</evidence>
<protein>
    <submittedName>
        <fullName evidence="4">Ankyrin repeat domain-containing protein 53 isoform X1</fullName>
    </submittedName>
</protein>
<name>A0A6J2RLN4_COTGO</name>
<feature type="region of interest" description="Disordered" evidence="2">
    <location>
        <begin position="1"/>
        <end position="44"/>
    </location>
</feature>
<accession>A0A6J2RLN4</accession>
<dbReference type="GeneID" id="115023521"/>
<dbReference type="CTD" id="79998"/>
<dbReference type="KEGG" id="cgob:115023521"/>
<dbReference type="SMART" id="SM00248">
    <property type="entry name" value="ANK"/>
    <property type="match status" value="4"/>
</dbReference>
<keyword evidence="3" id="KW-1185">Reference proteome</keyword>
<dbReference type="InterPro" id="IPR002110">
    <property type="entry name" value="Ankyrin_rpt"/>
</dbReference>
<dbReference type="Gene3D" id="1.25.40.20">
    <property type="entry name" value="Ankyrin repeat-containing domain"/>
    <property type="match status" value="1"/>
</dbReference>
<dbReference type="Proteomes" id="UP000504630">
    <property type="component" value="Chromosome 18"/>
</dbReference>
<evidence type="ECO:0000313" key="3">
    <source>
        <dbReference type="Proteomes" id="UP000504630"/>
    </source>
</evidence>
<dbReference type="AlphaFoldDB" id="A0A6J2RLN4"/>
<dbReference type="InterPro" id="IPR036770">
    <property type="entry name" value="Ankyrin_rpt-contain_sf"/>
</dbReference>
<evidence type="ECO:0000256" key="1">
    <source>
        <dbReference type="PROSITE-ProRule" id="PRU00023"/>
    </source>
</evidence>
<organism evidence="3 4">
    <name type="scientific">Cottoperca gobio</name>
    <name type="common">Frogmouth</name>
    <name type="synonym">Aphritis gobio</name>
    <dbReference type="NCBI Taxonomy" id="56716"/>
    <lineage>
        <taxon>Eukaryota</taxon>
        <taxon>Metazoa</taxon>
        <taxon>Chordata</taxon>
        <taxon>Craniata</taxon>
        <taxon>Vertebrata</taxon>
        <taxon>Euteleostomi</taxon>
        <taxon>Actinopterygii</taxon>
        <taxon>Neopterygii</taxon>
        <taxon>Teleostei</taxon>
        <taxon>Neoteleostei</taxon>
        <taxon>Acanthomorphata</taxon>
        <taxon>Eupercaria</taxon>
        <taxon>Perciformes</taxon>
        <taxon>Notothenioidei</taxon>
        <taxon>Bovichtidae</taxon>
        <taxon>Cottoperca</taxon>
    </lineage>
</organism>
<dbReference type="SUPFAM" id="SSF48403">
    <property type="entry name" value="Ankyrin repeat"/>
    <property type="match status" value="1"/>
</dbReference>
<dbReference type="RefSeq" id="XP_029310417.1">
    <property type="nucleotide sequence ID" value="XM_029454557.1"/>
</dbReference>
<dbReference type="GO" id="GO:0031116">
    <property type="term" value="P:positive regulation of microtubule polymerization"/>
    <property type="evidence" value="ECO:0007669"/>
    <property type="project" value="TreeGrafter"/>
</dbReference>
<gene>
    <name evidence="4" type="primary">ankrd53</name>
</gene>
<dbReference type="Pfam" id="PF13857">
    <property type="entry name" value="Ank_5"/>
    <property type="match status" value="1"/>
</dbReference>
<feature type="compositionally biased region" description="Polar residues" evidence="2">
    <location>
        <begin position="272"/>
        <end position="281"/>
    </location>
</feature>
<feature type="region of interest" description="Disordered" evidence="2">
    <location>
        <begin position="249"/>
        <end position="281"/>
    </location>
</feature>
<dbReference type="PANTHER" id="PTHR24160:SF1">
    <property type="entry name" value="ANKYRIN REPEAT DOMAIN-CONTAINING PROTEIN 53"/>
    <property type="match status" value="1"/>
</dbReference>
<dbReference type="InParanoid" id="A0A6J2RLN4"/>
<feature type="repeat" description="ANK" evidence="1">
    <location>
        <begin position="120"/>
        <end position="152"/>
    </location>
</feature>
<dbReference type="OrthoDB" id="10254927at2759"/>
<evidence type="ECO:0000313" key="4">
    <source>
        <dbReference type="RefSeq" id="XP_029310417.1"/>
    </source>
</evidence>
<dbReference type="InterPro" id="IPR042335">
    <property type="entry name" value="ANKRD53"/>
</dbReference>
<keyword evidence="1" id="KW-0040">ANK repeat</keyword>
<feature type="repeat" description="ANK" evidence="1">
    <location>
        <begin position="83"/>
        <end position="119"/>
    </location>
</feature>
<dbReference type="PROSITE" id="PS50088">
    <property type="entry name" value="ANK_REPEAT"/>
    <property type="match status" value="2"/>
</dbReference>
<sequence>MEPVNKPGKQRRGRCRNGKRTSRAPPDGLMFPAVETPETLDLDGSGNRQDLPVLHMACLYGQLATVQLLVESRQEGINSSELQGRRPLHMVLSSRSSPNTSSCLMYLLEHGADINVTTDSGATPLHLAASEGLLRCTEILVQAGADVLAQDSSGHTPLDLARIWCRRKVARYLKSCMWQTYKQKEMQERKLGQTLYSDLVDKVKLDNLKKKTFIDEKMAEWANKRGFPLLKDFSPGVLVSQYHTQCFSSNPKHAKHPLKHQPGGALEDKSTPTKQPASSSRPWTIFMGLQPENPLREPDLRNNVMVWRDGSRQPQYSTKWDSTRRPAPDLPLDVLERVLFPRAFPSRIASPRYFEPKNIVEVQHRGYPQGRSTSPWTEVAMHLAEVLEPGHY</sequence>
<dbReference type="GO" id="GO:0007080">
    <property type="term" value="P:mitotic metaphase chromosome alignment"/>
    <property type="evidence" value="ECO:0007669"/>
    <property type="project" value="TreeGrafter"/>
</dbReference>
<reference evidence="4" key="1">
    <citation type="submission" date="2025-08" db="UniProtKB">
        <authorList>
            <consortium name="RefSeq"/>
        </authorList>
    </citation>
    <scope>IDENTIFICATION</scope>
</reference>
<feature type="compositionally biased region" description="Basic residues" evidence="2">
    <location>
        <begin position="8"/>
        <end position="22"/>
    </location>
</feature>
<dbReference type="PROSITE" id="PS50297">
    <property type="entry name" value="ANK_REP_REGION"/>
    <property type="match status" value="2"/>
</dbReference>
<dbReference type="GO" id="GO:1902412">
    <property type="term" value="P:regulation of mitotic cytokinesis"/>
    <property type="evidence" value="ECO:0007669"/>
    <property type="project" value="InterPro"/>
</dbReference>